<evidence type="ECO:0000256" key="7">
    <source>
        <dbReference type="ARBA" id="ARBA00047899"/>
    </source>
</evidence>
<dbReference type="GO" id="GO:0005524">
    <property type="term" value="F:ATP binding"/>
    <property type="evidence" value="ECO:0007669"/>
    <property type="project" value="UniProtKB-KW"/>
</dbReference>
<comment type="catalytic activity">
    <reaction evidence="7">
        <text>L-threonyl-[protein] + ATP = O-phospho-L-threonyl-[protein] + ADP + H(+)</text>
        <dbReference type="Rhea" id="RHEA:46608"/>
        <dbReference type="Rhea" id="RHEA-COMP:11060"/>
        <dbReference type="Rhea" id="RHEA-COMP:11605"/>
        <dbReference type="ChEBI" id="CHEBI:15378"/>
        <dbReference type="ChEBI" id="CHEBI:30013"/>
        <dbReference type="ChEBI" id="CHEBI:30616"/>
        <dbReference type="ChEBI" id="CHEBI:61977"/>
        <dbReference type="ChEBI" id="CHEBI:456216"/>
        <dbReference type="EC" id="2.7.11.1"/>
    </reaction>
</comment>
<dbReference type="OrthoDB" id="5979581at2759"/>
<keyword evidence="5 10" id="KW-0418">Kinase</keyword>
<accession>A0A7C8IDI2</accession>
<keyword evidence="3" id="KW-0808">Transferase</keyword>
<dbReference type="InterPro" id="IPR000719">
    <property type="entry name" value="Prot_kinase_dom"/>
</dbReference>
<evidence type="ECO:0000256" key="5">
    <source>
        <dbReference type="ARBA" id="ARBA00022777"/>
    </source>
</evidence>
<reference evidence="10 11" key="1">
    <citation type="submission" date="2020-01" db="EMBL/GenBank/DDBJ databases">
        <authorList>
            <consortium name="DOE Joint Genome Institute"/>
            <person name="Haridas S."/>
            <person name="Albert R."/>
            <person name="Binder M."/>
            <person name="Bloem J."/>
            <person name="Labutti K."/>
            <person name="Salamov A."/>
            <person name="Andreopoulos B."/>
            <person name="Baker S.E."/>
            <person name="Barry K."/>
            <person name="Bills G."/>
            <person name="Bluhm B.H."/>
            <person name="Cannon C."/>
            <person name="Castanera R."/>
            <person name="Culley D.E."/>
            <person name="Daum C."/>
            <person name="Ezra D."/>
            <person name="Gonzalez J.B."/>
            <person name="Henrissat B."/>
            <person name="Kuo A."/>
            <person name="Liang C."/>
            <person name="Lipzen A."/>
            <person name="Lutzoni F."/>
            <person name="Magnuson J."/>
            <person name="Mondo S."/>
            <person name="Nolan M."/>
            <person name="Ohm R."/>
            <person name="Pangilinan J."/>
            <person name="Park H.-J.H."/>
            <person name="Ramirez L."/>
            <person name="Alfaro M."/>
            <person name="Sun H."/>
            <person name="Tritt A."/>
            <person name="Yoshinaga Y."/>
            <person name="Zwiers L.-H.L."/>
            <person name="Turgeon B.G."/>
            <person name="Goodwin S.B."/>
            <person name="Spatafora J.W."/>
            <person name="Crous P.W."/>
            <person name="Grigoriev I.V."/>
        </authorList>
    </citation>
    <scope>NUCLEOTIDE SEQUENCE [LARGE SCALE GENOMIC DNA]</scope>
    <source>
        <strain evidence="10 11">CBS 611.86</strain>
    </source>
</reference>
<dbReference type="EMBL" id="JAADJZ010000002">
    <property type="protein sequence ID" value="KAF2876974.1"/>
    <property type="molecule type" value="Genomic_DNA"/>
</dbReference>
<keyword evidence="11" id="KW-1185">Reference proteome</keyword>
<dbReference type="InterPro" id="IPR011009">
    <property type="entry name" value="Kinase-like_dom_sf"/>
</dbReference>
<dbReference type="EC" id="2.7.11.1" evidence="1"/>
<dbReference type="Pfam" id="PF00069">
    <property type="entry name" value="Pkinase"/>
    <property type="match status" value="2"/>
</dbReference>
<comment type="caution">
    <text evidence="10">The sequence shown here is derived from an EMBL/GenBank/DDBJ whole genome shotgun (WGS) entry which is preliminary data.</text>
</comment>
<dbReference type="GO" id="GO:0004674">
    <property type="term" value="F:protein serine/threonine kinase activity"/>
    <property type="evidence" value="ECO:0007669"/>
    <property type="project" value="UniProtKB-KW"/>
</dbReference>
<protein>
    <recommendedName>
        <fullName evidence="1">non-specific serine/threonine protein kinase</fullName>
        <ecNumber evidence="1">2.7.11.1</ecNumber>
    </recommendedName>
</protein>
<dbReference type="GO" id="GO:0000245">
    <property type="term" value="P:spliceosomal complex assembly"/>
    <property type="evidence" value="ECO:0007669"/>
    <property type="project" value="TreeGrafter"/>
</dbReference>
<sequence length="396" mass="45295">MVKVIRRIRPQATLQSYRSQFTSFHAARMDLSLPLEEERLPCYSPDQFYPIHPGQILDSNYKVLAKLGYGAHSTVWLCRNERDAGFVTIKVCTRDGDQLAHVQRELQFYKHVSSLNSQHHGQSFIRGLLDAFEITGPTGQHLCLVHLPMHMTLQELQYIDQSHKLNEPLLKWTLSNILNALSFLHDEAKVIHTDINASNIMVTVADESVLADIEKAEAQNSLPRKAIDNVRTIYSTHKLGLPNDSLRGEPVLCDFGEAQIGEGHKRLIQPQLYRAPEVLFDMKSNSAANIWSVAALAWDLLENRHLFNVIDEDRQSSATHHIAEIVAYLGLPPLKYIQRSEITKKVFGKRVSTLDGESKELFLTFMRAMLEWLPEKRKRASELLEDPWMKEQCHSQ</sequence>
<dbReference type="AlphaFoldDB" id="A0A7C8IDI2"/>
<evidence type="ECO:0000256" key="1">
    <source>
        <dbReference type="ARBA" id="ARBA00012513"/>
    </source>
</evidence>
<evidence type="ECO:0000256" key="8">
    <source>
        <dbReference type="ARBA" id="ARBA00048679"/>
    </source>
</evidence>
<feature type="domain" description="Protein kinase" evidence="9">
    <location>
        <begin position="61"/>
        <end position="389"/>
    </location>
</feature>
<dbReference type="SUPFAM" id="SSF56112">
    <property type="entry name" value="Protein kinase-like (PK-like)"/>
    <property type="match status" value="1"/>
</dbReference>
<gene>
    <name evidence="10" type="ORF">BDV95DRAFT_625075</name>
</gene>
<dbReference type="PANTHER" id="PTHR47634">
    <property type="entry name" value="PROTEIN KINASE DOMAIN-CONTAINING PROTEIN-RELATED"/>
    <property type="match status" value="1"/>
</dbReference>
<keyword evidence="6" id="KW-0067">ATP-binding</keyword>
<dbReference type="Gene3D" id="3.30.200.20">
    <property type="entry name" value="Phosphorylase Kinase, domain 1"/>
    <property type="match status" value="1"/>
</dbReference>
<evidence type="ECO:0000256" key="2">
    <source>
        <dbReference type="ARBA" id="ARBA00022527"/>
    </source>
</evidence>
<name>A0A7C8IDI2_9PLEO</name>
<dbReference type="InterPro" id="IPR051334">
    <property type="entry name" value="SRPK"/>
</dbReference>
<keyword evidence="2 10" id="KW-0723">Serine/threonine-protein kinase</keyword>
<evidence type="ECO:0000259" key="9">
    <source>
        <dbReference type="PROSITE" id="PS50011"/>
    </source>
</evidence>
<evidence type="ECO:0000313" key="10">
    <source>
        <dbReference type="EMBL" id="KAF2876974.1"/>
    </source>
</evidence>
<dbReference type="Gene3D" id="1.10.510.10">
    <property type="entry name" value="Transferase(Phosphotransferase) domain 1"/>
    <property type="match status" value="1"/>
</dbReference>
<dbReference type="PROSITE" id="PS50011">
    <property type="entry name" value="PROTEIN_KINASE_DOM"/>
    <property type="match status" value="1"/>
</dbReference>
<dbReference type="Proteomes" id="UP000481861">
    <property type="component" value="Unassembled WGS sequence"/>
</dbReference>
<comment type="catalytic activity">
    <reaction evidence="8">
        <text>L-seryl-[protein] + ATP = O-phospho-L-seryl-[protein] + ADP + H(+)</text>
        <dbReference type="Rhea" id="RHEA:17989"/>
        <dbReference type="Rhea" id="RHEA-COMP:9863"/>
        <dbReference type="Rhea" id="RHEA-COMP:11604"/>
        <dbReference type="ChEBI" id="CHEBI:15378"/>
        <dbReference type="ChEBI" id="CHEBI:29999"/>
        <dbReference type="ChEBI" id="CHEBI:30616"/>
        <dbReference type="ChEBI" id="CHEBI:83421"/>
        <dbReference type="ChEBI" id="CHEBI:456216"/>
        <dbReference type="EC" id="2.7.11.1"/>
    </reaction>
</comment>
<keyword evidence="4" id="KW-0547">Nucleotide-binding</keyword>
<evidence type="ECO:0000256" key="3">
    <source>
        <dbReference type="ARBA" id="ARBA00022679"/>
    </source>
</evidence>
<dbReference type="SMART" id="SM00220">
    <property type="entry name" value="S_TKc"/>
    <property type="match status" value="1"/>
</dbReference>
<proteinExistence type="predicted"/>
<evidence type="ECO:0000313" key="11">
    <source>
        <dbReference type="Proteomes" id="UP000481861"/>
    </source>
</evidence>
<dbReference type="PANTHER" id="PTHR47634:SF9">
    <property type="entry name" value="PROTEIN KINASE DOMAIN-CONTAINING PROTEIN-RELATED"/>
    <property type="match status" value="1"/>
</dbReference>
<dbReference type="GO" id="GO:0050684">
    <property type="term" value="P:regulation of mRNA processing"/>
    <property type="evidence" value="ECO:0007669"/>
    <property type="project" value="TreeGrafter"/>
</dbReference>
<evidence type="ECO:0000256" key="4">
    <source>
        <dbReference type="ARBA" id="ARBA00022741"/>
    </source>
</evidence>
<evidence type="ECO:0000256" key="6">
    <source>
        <dbReference type="ARBA" id="ARBA00022840"/>
    </source>
</evidence>
<organism evidence="10 11">
    <name type="scientific">Massariosphaeria phaeospora</name>
    <dbReference type="NCBI Taxonomy" id="100035"/>
    <lineage>
        <taxon>Eukaryota</taxon>
        <taxon>Fungi</taxon>
        <taxon>Dikarya</taxon>
        <taxon>Ascomycota</taxon>
        <taxon>Pezizomycotina</taxon>
        <taxon>Dothideomycetes</taxon>
        <taxon>Pleosporomycetidae</taxon>
        <taxon>Pleosporales</taxon>
        <taxon>Pleosporales incertae sedis</taxon>
        <taxon>Massariosphaeria</taxon>
    </lineage>
</organism>